<sequence>MSAKPDPAAPGLDRTERRRLILNEKCKAQSGFCYNLGVAIITAGPVANLISQAPTLHPPVIVLSCAFGMIFYLLGNNRLDQMVE</sequence>
<evidence type="ECO:0008006" key="4">
    <source>
        <dbReference type="Google" id="ProtNLM"/>
    </source>
</evidence>
<comment type="caution">
    <text evidence="2">The sequence shown here is derived from an EMBL/GenBank/DDBJ whole genome shotgun (WGS) entry which is preliminary data.</text>
</comment>
<name>A0ABS6J4Q4_9RHOB</name>
<gene>
    <name evidence="2" type="ORF">GU927_006210</name>
</gene>
<keyword evidence="1" id="KW-0812">Transmembrane</keyword>
<protein>
    <recommendedName>
        <fullName evidence="4">Amino acid transporter</fullName>
    </recommendedName>
</protein>
<feature type="transmembrane region" description="Helical" evidence="1">
    <location>
        <begin position="56"/>
        <end position="74"/>
    </location>
</feature>
<evidence type="ECO:0000313" key="2">
    <source>
        <dbReference type="EMBL" id="MBU9697437.1"/>
    </source>
</evidence>
<feature type="transmembrane region" description="Helical" evidence="1">
    <location>
        <begin position="32"/>
        <end position="50"/>
    </location>
</feature>
<reference evidence="2 3" key="1">
    <citation type="submission" date="2021-06" db="EMBL/GenBank/DDBJ databases">
        <title>Rhodobacteraceae bacterium strain HSP-20.</title>
        <authorList>
            <person name="Chen W.-M."/>
        </authorList>
    </citation>
    <scope>NUCLEOTIDE SEQUENCE [LARGE SCALE GENOMIC DNA]</scope>
    <source>
        <strain evidence="2 3">HSP-20</strain>
    </source>
</reference>
<keyword evidence="1" id="KW-0472">Membrane</keyword>
<proteinExistence type="predicted"/>
<dbReference type="Proteomes" id="UP000731907">
    <property type="component" value="Unassembled WGS sequence"/>
</dbReference>
<keyword evidence="3" id="KW-1185">Reference proteome</keyword>
<dbReference type="EMBL" id="JAAATX020000004">
    <property type="protein sequence ID" value="MBU9697437.1"/>
    <property type="molecule type" value="Genomic_DNA"/>
</dbReference>
<evidence type="ECO:0000313" key="3">
    <source>
        <dbReference type="Proteomes" id="UP000731907"/>
    </source>
</evidence>
<accession>A0ABS6J4Q4</accession>
<keyword evidence="1" id="KW-1133">Transmembrane helix</keyword>
<organism evidence="2 3">
    <name type="scientific">Paragemmobacter amnigenus</name>
    <dbReference type="NCBI Taxonomy" id="2852097"/>
    <lineage>
        <taxon>Bacteria</taxon>
        <taxon>Pseudomonadati</taxon>
        <taxon>Pseudomonadota</taxon>
        <taxon>Alphaproteobacteria</taxon>
        <taxon>Rhodobacterales</taxon>
        <taxon>Paracoccaceae</taxon>
        <taxon>Paragemmobacter</taxon>
    </lineage>
</organism>
<dbReference type="RefSeq" id="WP_161761490.1">
    <property type="nucleotide sequence ID" value="NZ_JAAATX020000004.1"/>
</dbReference>
<evidence type="ECO:0000256" key="1">
    <source>
        <dbReference type="SAM" id="Phobius"/>
    </source>
</evidence>